<reference evidence="5 6" key="1">
    <citation type="submission" date="2014-04" db="EMBL/GenBank/DDBJ databases">
        <authorList>
            <consortium name="DOE Joint Genome Institute"/>
            <person name="Kuo A."/>
            <person name="Zuccaro A."/>
            <person name="Kohler A."/>
            <person name="Nagy L.G."/>
            <person name="Floudas D."/>
            <person name="Copeland A."/>
            <person name="Barry K.W."/>
            <person name="Cichocki N."/>
            <person name="Veneault-Fourrey C."/>
            <person name="LaButti K."/>
            <person name="Lindquist E.A."/>
            <person name="Lipzen A."/>
            <person name="Lundell T."/>
            <person name="Morin E."/>
            <person name="Murat C."/>
            <person name="Sun H."/>
            <person name="Tunlid A."/>
            <person name="Henrissat B."/>
            <person name="Grigoriev I.V."/>
            <person name="Hibbett D.S."/>
            <person name="Martin F."/>
            <person name="Nordberg H.P."/>
            <person name="Cantor M.N."/>
            <person name="Hua S.X."/>
        </authorList>
    </citation>
    <scope>NUCLEOTIDE SEQUENCE [LARGE SCALE GENOMIC DNA]</scope>
    <source>
        <strain evidence="5 6">MAFF 305830</strain>
    </source>
</reference>
<dbReference type="EMBL" id="KN824349">
    <property type="protein sequence ID" value="KIM22747.1"/>
    <property type="molecule type" value="Genomic_DNA"/>
</dbReference>
<feature type="domain" description="Glutaminase A central" evidence="3">
    <location>
        <begin position="340"/>
        <end position="688"/>
    </location>
</feature>
<reference evidence="6" key="2">
    <citation type="submission" date="2015-01" db="EMBL/GenBank/DDBJ databases">
        <title>Evolutionary Origins and Diversification of the Mycorrhizal Mutualists.</title>
        <authorList>
            <consortium name="DOE Joint Genome Institute"/>
            <consortium name="Mycorrhizal Genomics Consortium"/>
            <person name="Kohler A."/>
            <person name="Kuo A."/>
            <person name="Nagy L.G."/>
            <person name="Floudas D."/>
            <person name="Copeland A."/>
            <person name="Barry K.W."/>
            <person name="Cichocki N."/>
            <person name="Veneault-Fourrey C."/>
            <person name="LaButti K."/>
            <person name="Lindquist E.A."/>
            <person name="Lipzen A."/>
            <person name="Lundell T."/>
            <person name="Morin E."/>
            <person name="Murat C."/>
            <person name="Riley R."/>
            <person name="Ohm R."/>
            <person name="Sun H."/>
            <person name="Tunlid A."/>
            <person name="Henrissat B."/>
            <person name="Grigoriev I.V."/>
            <person name="Hibbett D.S."/>
            <person name="Martin F."/>
        </authorList>
    </citation>
    <scope>NUCLEOTIDE SEQUENCE [LARGE SCALE GENOMIC DNA]</scope>
    <source>
        <strain evidence="6">MAFF 305830</strain>
    </source>
</reference>
<dbReference type="AlphaFoldDB" id="A0A0C2WZN4"/>
<gene>
    <name evidence="5" type="ORF">M408DRAFT_281196</name>
</gene>
<evidence type="ECO:0008006" key="7">
    <source>
        <dbReference type="Google" id="ProtNLM"/>
    </source>
</evidence>
<dbReference type="InterPro" id="IPR052743">
    <property type="entry name" value="Glutaminase_GtaA"/>
</dbReference>
<dbReference type="Proteomes" id="UP000054097">
    <property type="component" value="Unassembled WGS sequence"/>
</dbReference>
<feature type="domain" description="Glutaminase A N-terminal" evidence="4">
    <location>
        <begin position="105"/>
        <end position="334"/>
    </location>
</feature>
<dbReference type="OrthoDB" id="3918848at2759"/>
<dbReference type="STRING" id="933852.A0A0C2WZN4"/>
<keyword evidence="2" id="KW-0732">Signal</keyword>
<evidence type="ECO:0000313" key="6">
    <source>
        <dbReference type="Proteomes" id="UP000054097"/>
    </source>
</evidence>
<name>A0A0C2WZN4_SERVB</name>
<proteinExistence type="predicted"/>
<feature type="chain" id="PRO_5002170496" description="DUF1793-domain-containing protein" evidence="2">
    <location>
        <begin position="25"/>
        <end position="732"/>
    </location>
</feature>
<dbReference type="InterPro" id="IPR033433">
    <property type="entry name" value="GtaA_N"/>
</dbReference>
<protein>
    <recommendedName>
        <fullName evidence="7">DUF1793-domain-containing protein</fullName>
    </recommendedName>
</protein>
<dbReference type="HOGENOM" id="CLU_008020_1_0_1"/>
<sequence>MLWPFPLSLLVFIATFASFRPAAALTYSPGAEPLVVRSPFLNTWNAGGSPVAGSWSFNTFDGKVTAWTGLARVDGVGYAYLGDANGATGRIGIAGTVQAINITPTQTTYTIKCGGVDLTVAFLSPIEPSDFVRMSLPFSYMSVTATPNDGAQHSVQIYSDLSGEWLSDVTNKNMTWSSQRTSSIVYHEFTLSDAAPYTVQNGRAEYGKMYHAMLLGDGVTYQVADDRSMRGWFNRTGTLNSTVDSNFRQIADQWPCFGLSKDFGTINSASSPVVFAIGHARDPAISYQTSAGPQARSLYYRTQFATDIDALSFFLNDYSAAVTSANNFDNKLNTAAAQISPNYVDLVTMAARQTFSSVELTVPTGSDGKLNASDPLLFIGPDKVNQIETIYATAPFWSWINPTLLKLLIQPVLEWHKRTQGTLSSVAYVIDDIGVLYPVATGPSNSALDSPKSLESTGDMMLATVAYVKASGDNSIVSANADLYRGWGDYLKDHALAPGSQKTTDGVTTGNNPFNDTNLAVKGIVALKAYADILNTLGQDGSSYSGAAVTYARQWQDLAATSNGLSSSYGDGNSWSLVYNIFADKWLKTNLFPDTIYQKLTSQYGAHLNKYGVPLNSGSTQSNAQWMMFAAGSVSDTELRDSLISKSQSFIQTGPFRVPWSSYFETVSGNVTSGTAGKPSIGGVYALLALNQGSTQSPGISSPSSAISTASGIPVIYQLMVASILLFALQRA</sequence>
<organism evidence="5 6">
    <name type="scientific">Serendipita vermifera MAFF 305830</name>
    <dbReference type="NCBI Taxonomy" id="933852"/>
    <lineage>
        <taxon>Eukaryota</taxon>
        <taxon>Fungi</taxon>
        <taxon>Dikarya</taxon>
        <taxon>Basidiomycota</taxon>
        <taxon>Agaricomycotina</taxon>
        <taxon>Agaricomycetes</taxon>
        <taxon>Sebacinales</taxon>
        <taxon>Serendipitaceae</taxon>
        <taxon>Serendipita</taxon>
    </lineage>
</organism>
<keyword evidence="1" id="KW-1133">Transmembrane helix</keyword>
<feature type="transmembrane region" description="Helical" evidence="1">
    <location>
        <begin position="706"/>
        <end position="729"/>
    </location>
</feature>
<dbReference type="Pfam" id="PF16335">
    <property type="entry name" value="GtaA_6_Hairpin"/>
    <property type="match status" value="1"/>
</dbReference>
<evidence type="ECO:0000259" key="4">
    <source>
        <dbReference type="Pfam" id="PF17168"/>
    </source>
</evidence>
<dbReference type="PANTHER" id="PTHR31987:SF1">
    <property type="entry name" value="GLUTAMINASE A"/>
    <property type="match status" value="1"/>
</dbReference>
<accession>A0A0C2WZN4</accession>
<keyword evidence="1" id="KW-0812">Transmembrane</keyword>
<dbReference type="InterPro" id="IPR032514">
    <property type="entry name" value="GtaA_central"/>
</dbReference>
<evidence type="ECO:0000313" key="5">
    <source>
        <dbReference type="EMBL" id="KIM22747.1"/>
    </source>
</evidence>
<dbReference type="Pfam" id="PF17168">
    <property type="entry name" value="DUF5127"/>
    <property type="match status" value="1"/>
</dbReference>
<dbReference type="PANTHER" id="PTHR31987">
    <property type="entry name" value="GLUTAMINASE A-RELATED"/>
    <property type="match status" value="1"/>
</dbReference>
<keyword evidence="6" id="KW-1185">Reference proteome</keyword>
<keyword evidence="1" id="KW-0472">Membrane</keyword>
<feature type="signal peptide" evidence="2">
    <location>
        <begin position="1"/>
        <end position="24"/>
    </location>
</feature>
<evidence type="ECO:0000256" key="1">
    <source>
        <dbReference type="SAM" id="Phobius"/>
    </source>
</evidence>
<evidence type="ECO:0000256" key="2">
    <source>
        <dbReference type="SAM" id="SignalP"/>
    </source>
</evidence>
<evidence type="ECO:0000259" key="3">
    <source>
        <dbReference type="Pfam" id="PF16335"/>
    </source>
</evidence>